<name>A0A2M9YF25_9LEPT</name>
<reference evidence="1 2" key="1">
    <citation type="submission" date="2017-07" db="EMBL/GenBank/DDBJ databases">
        <title>Leptospira spp. isolated from tropical soils.</title>
        <authorList>
            <person name="Thibeaux R."/>
            <person name="Iraola G."/>
            <person name="Ferres I."/>
            <person name="Bierque E."/>
            <person name="Girault D."/>
            <person name="Soupe-Gilbert M.-E."/>
            <person name="Picardeau M."/>
            <person name="Goarant C."/>
        </authorList>
    </citation>
    <scope>NUCLEOTIDE SEQUENCE [LARGE SCALE GENOMIC DNA]</scope>
    <source>
        <strain evidence="1 2">FH4-C-A2</strain>
    </source>
</reference>
<evidence type="ECO:0000313" key="2">
    <source>
        <dbReference type="Proteomes" id="UP000231926"/>
    </source>
</evidence>
<gene>
    <name evidence="1" type="ORF">CH362_07485</name>
</gene>
<dbReference type="AlphaFoldDB" id="A0A2M9YF25"/>
<dbReference type="OrthoDB" id="335951at2"/>
<sequence length="112" mass="13217">MVRKLKRVKDKLPDIPDTGEMKKIIFHSILSYLSKQNGHVSKMEIKDILFDSISLIPGFRVEWGEIQKFGKSKLLVNYKDKLLVLDLEEISNMILKLWDHYLDTHPHHKPHK</sequence>
<accession>A0A2M9YF25</accession>
<organism evidence="1 2">
    <name type="scientific">Leptospira saintgironsiae</name>
    <dbReference type="NCBI Taxonomy" id="2023183"/>
    <lineage>
        <taxon>Bacteria</taxon>
        <taxon>Pseudomonadati</taxon>
        <taxon>Spirochaetota</taxon>
        <taxon>Spirochaetia</taxon>
        <taxon>Leptospirales</taxon>
        <taxon>Leptospiraceae</taxon>
        <taxon>Leptospira</taxon>
    </lineage>
</organism>
<comment type="caution">
    <text evidence="1">The sequence shown here is derived from an EMBL/GenBank/DDBJ whole genome shotgun (WGS) entry which is preliminary data.</text>
</comment>
<dbReference type="EMBL" id="NPDR01000002">
    <property type="protein sequence ID" value="PJZ50142.1"/>
    <property type="molecule type" value="Genomic_DNA"/>
</dbReference>
<protein>
    <submittedName>
        <fullName evidence="1">Uncharacterized protein</fullName>
    </submittedName>
</protein>
<dbReference type="Proteomes" id="UP000231926">
    <property type="component" value="Unassembled WGS sequence"/>
</dbReference>
<evidence type="ECO:0000313" key="1">
    <source>
        <dbReference type="EMBL" id="PJZ50142.1"/>
    </source>
</evidence>
<keyword evidence="2" id="KW-1185">Reference proteome</keyword>
<proteinExistence type="predicted"/>
<dbReference type="RefSeq" id="WP_100709721.1">
    <property type="nucleotide sequence ID" value="NZ_NPDR01000002.1"/>
</dbReference>